<name>A0A0F9EWD4_9ZZZZ</name>
<proteinExistence type="predicted"/>
<feature type="coiled-coil region" evidence="1">
    <location>
        <begin position="210"/>
        <end position="251"/>
    </location>
</feature>
<keyword evidence="1" id="KW-0175">Coiled coil</keyword>
<dbReference type="EMBL" id="LAZR01023484">
    <property type="protein sequence ID" value="KKL78354.1"/>
    <property type="molecule type" value="Genomic_DNA"/>
</dbReference>
<organism evidence="2">
    <name type="scientific">marine sediment metagenome</name>
    <dbReference type="NCBI Taxonomy" id="412755"/>
    <lineage>
        <taxon>unclassified sequences</taxon>
        <taxon>metagenomes</taxon>
        <taxon>ecological metagenomes</taxon>
    </lineage>
</organism>
<evidence type="ECO:0000256" key="1">
    <source>
        <dbReference type="SAM" id="Coils"/>
    </source>
</evidence>
<dbReference type="NCBIfam" id="NF033593">
    <property type="entry name" value="transpos_ISNCY_1"/>
    <property type="match status" value="1"/>
</dbReference>
<evidence type="ECO:0000313" key="2">
    <source>
        <dbReference type="EMBL" id="KKL78354.1"/>
    </source>
</evidence>
<sequence length="490" mass="57423">MRKIIEPQMQFGQVDISEISFDLRSRDEIPKLLMGLQYIYCTPEIRKQVFNILEEMVPEGTDTNNGRPGMLLWKILVLGTIRLNCNWDYDKVKEMADNHITLRLMLGHVAWEDEYLYPIQTIKDNVSLFTPEILDRINKIVVKAGHNLVKKNEELRGRCDSFVVETDVHYPTDINLLFDAIRKVITLLAGVCDRLGLSPWRQSAHNLRKLKRLYRKAQSLKRSRAKKRERVEEREKRIEKAHREYTDAAEAYLEKAQETINFLLGKNQLTVITYDTIRHYMRHAVRQIDQIRRRVLEGETIPHTEKVFSIFEEHTEWIAKGKAGVPQELGLKVCLVEDQYGFFLNHLVMRKTTDDRVAVPFMMETKERFPDLVSCSFDKGFYSPSNRKQLENILDLVVLPKKGRRNEEEKAFESSDEFMRQRRKHSSVESGINALENHGLDRCFDHGLRGFKRYVALAVVSRNIQILGTILWKSKLKRLQLEQVQKRKAA</sequence>
<dbReference type="AlphaFoldDB" id="A0A0F9EWD4"/>
<protein>
    <recommendedName>
        <fullName evidence="3">Transposase InsH N-terminal domain-containing protein</fullName>
    </recommendedName>
</protein>
<reference evidence="2" key="1">
    <citation type="journal article" date="2015" name="Nature">
        <title>Complex archaea that bridge the gap between prokaryotes and eukaryotes.</title>
        <authorList>
            <person name="Spang A."/>
            <person name="Saw J.H."/>
            <person name="Jorgensen S.L."/>
            <person name="Zaremba-Niedzwiedzka K."/>
            <person name="Martijn J."/>
            <person name="Lind A.E."/>
            <person name="van Eijk R."/>
            <person name="Schleper C."/>
            <person name="Guy L."/>
            <person name="Ettema T.J."/>
        </authorList>
    </citation>
    <scope>NUCLEOTIDE SEQUENCE</scope>
</reference>
<comment type="caution">
    <text evidence="2">The sequence shown here is derived from an EMBL/GenBank/DDBJ whole genome shotgun (WGS) entry which is preliminary data.</text>
</comment>
<evidence type="ECO:0008006" key="3">
    <source>
        <dbReference type="Google" id="ProtNLM"/>
    </source>
</evidence>
<accession>A0A0F9EWD4</accession>
<gene>
    <name evidence="2" type="ORF">LCGC14_2025690</name>
</gene>